<keyword evidence="2" id="KW-1185">Reference proteome</keyword>
<evidence type="ECO:0000313" key="2">
    <source>
        <dbReference type="Proteomes" id="UP000242754"/>
    </source>
</evidence>
<dbReference type="OrthoDB" id="2180340at2"/>
<organism evidence="1 2">
    <name type="scientific">Trichococcus palustris</name>
    <dbReference type="NCBI Taxonomy" id="140314"/>
    <lineage>
        <taxon>Bacteria</taxon>
        <taxon>Bacillati</taxon>
        <taxon>Bacillota</taxon>
        <taxon>Bacilli</taxon>
        <taxon>Lactobacillales</taxon>
        <taxon>Carnobacteriaceae</taxon>
        <taxon>Trichococcus</taxon>
    </lineage>
</organism>
<sequence>MNTTNSDKQNSHLDLNNKDVQDVFSIYEDYAEVPYISPKRDLENWLHLVRIGSEHLVPKRSMVRYEEDILPGHLILLWRINFGTFTNESVFPKYFEYDYGINGRQALDELQEKGYARELSATDSLDYLNAAQLKAILKHFEKTGYSKLKKPELMELAKKELTEEQLAAQFKLRGFQITPEGKALLAKYPEPVDRHPKKKY</sequence>
<dbReference type="EMBL" id="FJNE01000004">
    <property type="protein sequence ID" value="CZQ93594.1"/>
    <property type="molecule type" value="Genomic_DNA"/>
</dbReference>
<gene>
    <name evidence="1" type="ORF">Tpal_1655</name>
</gene>
<protein>
    <recommendedName>
        <fullName evidence="3">Rho termination factor N-terminal domain-containing protein</fullName>
    </recommendedName>
</protein>
<accession>A0A143YNT0</accession>
<evidence type="ECO:0008006" key="3">
    <source>
        <dbReference type="Google" id="ProtNLM"/>
    </source>
</evidence>
<proteinExistence type="predicted"/>
<dbReference type="STRING" id="140314.SAMN04488076_10667"/>
<name>A0A143YNT0_9LACT</name>
<dbReference type="Proteomes" id="UP000242754">
    <property type="component" value="Unassembled WGS sequence"/>
</dbReference>
<dbReference type="AlphaFoldDB" id="A0A143YNT0"/>
<reference evidence="1 2" key="1">
    <citation type="submission" date="2016-02" db="EMBL/GenBank/DDBJ databases">
        <authorList>
            <person name="Wen L."/>
            <person name="He K."/>
            <person name="Yang H."/>
        </authorList>
    </citation>
    <scope>NUCLEOTIDE SEQUENCE [LARGE SCALE GENOMIC DNA]</scope>
    <source>
        <strain evidence="1">Trichococcus palustris</strain>
    </source>
</reference>
<dbReference type="RefSeq" id="WP_087033229.1">
    <property type="nucleotide sequence ID" value="NZ_FJNE01000004.1"/>
</dbReference>
<evidence type="ECO:0000313" key="1">
    <source>
        <dbReference type="EMBL" id="CZQ93594.1"/>
    </source>
</evidence>